<keyword evidence="2" id="KW-1185">Reference proteome</keyword>
<dbReference type="InterPro" id="IPR027417">
    <property type="entry name" value="P-loop_NTPase"/>
</dbReference>
<organism evidence="1 2">
    <name type="scientific">Prorocentrum cordatum</name>
    <dbReference type="NCBI Taxonomy" id="2364126"/>
    <lineage>
        <taxon>Eukaryota</taxon>
        <taxon>Sar</taxon>
        <taxon>Alveolata</taxon>
        <taxon>Dinophyceae</taxon>
        <taxon>Prorocentrales</taxon>
        <taxon>Prorocentraceae</taxon>
        <taxon>Prorocentrum</taxon>
    </lineage>
</organism>
<reference evidence="1" key="1">
    <citation type="submission" date="2023-10" db="EMBL/GenBank/DDBJ databases">
        <authorList>
            <person name="Chen Y."/>
            <person name="Shah S."/>
            <person name="Dougan E. K."/>
            <person name="Thang M."/>
            <person name="Chan C."/>
        </authorList>
    </citation>
    <scope>NUCLEOTIDE SEQUENCE [LARGE SCALE GENOMIC DNA]</scope>
</reference>
<proteinExistence type="predicted"/>
<dbReference type="EMBL" id="CAUYUJ010018790">
    <property type="protein sequence ID" value="CAK0886343.1"/>
    <property type="molecule type" value="Genomic_DNA"/>
</dbReference>
<dbReference type="Gene3D" id="3.40.50.300">
    <property type="entry name" value="P-loop containing nucleotide triphosphate hydrolases"/>
    <property type="match status" value="1"/>
</dbReference>
<dbReference type="Pfam" id="PF17784">
    <property type="entry name" value="Sulfotransfer_4"/>
    <property type="match status" value="1"/>
</dbReference>
<dbReference type="InterPro" id="IPR040632">
    <property type="entry name" value="Sulfotransfer_4"/>
</dbReference>
<sequence>YCKMGLPAVHYWDNCNVTEGQLASHHRVLLWYNAQVKCVWTNSTHDHCKVAQAMRTFRKLLAEVVSSGIAAISDTPYYCFLDDVLSCAPHARFALTLRDPDTWAHKRLEHHGGDLVCKRDAGWNGSCYDLGGCCGPAHEFVHQCWTLNRIYAAYRNLSLCQGSHERHVRSRVSADKLTPMNAWSSDDDFEESFRTHAHG</sequence>
<comment type="caution">
    <text evidence="1">The sequence shown here is derived from an EMBL/GenBank/DDBJ whole genome shotgun (WGS) entry which is preliminary data.</text>
</comment>
<gene>
    <name evidence="1" type="ORF">PCOR1329_LOCUS67712</name>
</gene>
<name>A0ABN9WMV4_9DINO</name>
<evidence type="ECO:0008006" key="3">
    <source>
        <dbReference type="Google" id="ProtNLM"/>
    </source>
</evidence>
<accession>A0ABN9WMV4</accession>
<evidence type="ECO:0000313" key="2">
    <source>
        <dbReference type="Proteomes" id="UP001189429"/>
    </source>
</evidence>
<dbReference type="Proteomes" id="UP001189429">
    <property type="component" value="Unassembled WGS sequence"/>
</dbReference>
<protein>
    <recommendedName>
        <fullName evidence="3">Protein xylosyltransferase</fullName>
    </recommendedName>
</protein>
<evidence type="ECO:0000313" key="1">
    <source>
        <dbReference type="EMBL" id="CAK0886343.1"/>
    </source>
</evidence>
<feature type="non-terminal residue" evidence="1">
    <location>
        <position position="1"/>
    </location>
</feature>